<gene>
    <name evidence="2" type="ORF">METZ01_LOCUS389811</name>
</gene>
<organism evidence="2">
    <name type="scientific">marine metagenome</name>
    <dbReference type="NCBI Taxonomy" id="408172"/>
    <lineage>
        <taxon>unclassified sequences</taxon>
        <taxon>metagenomes</taxon>
        <taxon>ecological metagenomes</taxon>
    </lineage>
</organism>
<accession>A0A382US36</accession>
<dbReference type="SMART" id="SM00974">
    <property type="entry name" value="T5orf172"/>
    <property type="match status" value="1"/>
</dbReference>
<dbReference type="InterPro" id="IPR018306">
    <property type="entry name" value="Phage_T5_Orf172_DNA-bd"/>
</dbReference>
<evidence type="ECO:0000259" key="1">
    <source>
        <dbReference type="SMART" id="SM00974"/>
    </source>
</evidence>
<protein>
    <recommendedName>
        <fullName evidence="1">Bacteriophage T5 Orf172 DNA-binding domain-containing protein</fullName>
    </recommendedName>
</protein>
<proteinExistence type="predicted"/>
<dbReference type="AlphaFoldDB" id="A0A382US36"/>
<dbReference type="EMBL" id="UINC01146304">
    <property type="protein sequence ID" value="SVD36957.1"/>
    <property type="molecule type" value="Genomic_DNA"/>
</dbReference>
<evidence type="ECO:0000313" key="2">
    <source>
        <dbReference type="EMBL" id="SVD36957.1"/>
    </source>
</evidence>
<dbReference type="Pfam" id="PF10544">
    <property type="entry name" value="T5orf172"/>
    <property type="match status" value="1"/>
</dbReference>
<name>A0A382US36_9ZZZZ</name>
<reference evidence="2" key="1">
    <citation type="submission" date="2018-05" db="EMBL/GenBank/DDBJ databases">
        <authorList>
            <person name="Lanie J.A."/>
            <person name="Ng W.-L."/>
            <person name="Kazmierczak K.M."/>
            <person name="Andrzejewski T.M."/>
            <person name="Davidsen T.M."/>
            <person name="Wayne K.J."/>
            <person name="Tettelin H."/>
            <person name="Glass J.I."/>
            <person name="Rusch D."/>
            <person name="Podicherti R."/>
            <person name="Tsui H.-C.T."/>
            <person name="Winkler M.E."/>
        </authorList>
    </citation>
    <scope>NUCLEOTIDE SEQUENCE</scope>
</reference>
<feature type="domain" description="Bacteriophage T5 Orf172 DNA-binding" evidence="1">
    <location>
        <begin position="15"/>
        <end position="94"/>
    </location>
</feature>
<sequence>MDEYGWIYIINNKERDGDGVFKVGYTSDLKSRLSKLNSETGSYGKFEQIAKFFVTDMEAAERECHTELEDYRKQDNREFFQGNQKEIINIVKNIISNYKPVDELPENNHRLAVRLTAKKVLDKWTAYLKAIAKQGGTVEAKVLNKFDKLYGIAFAEDADPTKKPVANAMADIHTLMIDLGVVSKKTKTKATQK</sequence>